<evidence type="ECO:0000313" key="3">
    <source>
        <dbReference type="Proteomes" id="UP001385951"/>
    </source>
</evidence>
<evidence type="ECO:0000313" key="2">
    <source>
        <dbReference type="EMBL" id="KAK7694218.1"/>
    </source>
</evidence>
<sequence>MAIYQLSTWYGWCSLMMVQLVVQTWLYALYRKCRSVLYAMAVAYVSFGVLTFTAIYKSMSRIRIVGHSPVCTALDIKVEVGPTYKDLVNVATHSTLIPRFVEATLLPALTYSIFITGLLAYKAITTYYSECGRRDLATVLIRDSSLCCIVIALVNIANALLITVMPTVTIQAGVGFGIALPSLVSSRMLLDLRDVDEKRGRMTDVQGVRVSEWETMFHIS</sequence>
<dbReference type="EMBL" id="JASBNA010000002">
    <property type="protein sequence ID" value="KAK7694218.1"/>
    <property type="molecule type" value="Genomic_DNA"/>
</dbReference>
<evidence type="ECO:0000256" key="1">
    <source>
        <dbReference type="SAM" id="Phobius"/>
    </source>
</evidence>
<comment type="caution">
    <text evidence="2">The sequence shown here is derived from an EMBL/GenBank/DDBJ whole genome shotgun (WGS) entry which is preliminary data.</text>
</comment>
<keyword evidence="1" id="KW-1133">Transmembrane helix</keyword>
<feature type="transmembrane region" description="Helical" evidence="1">
    <location>
        <begin position="105"/>
        <end position="124"/>
    </location>
</feature>
<protein>
    <submittedName>
        <fullName evidence="2">Uncharacterized protein</fullName>
    </submittedName>
</protein>
<reference evidence="2 3" key="1">
    <citation type="submission" date="2022-09" db="EMBL/GenBank/DDBJ databases">
        <authorList>
            <person name="Palmer J.M."/>
        </authorList>
    </citation>
    <scope>NUCLEOTIDE SEQUENCE [LARGE SCALE GENOMIC DNA]</scope>
    <source>
        <strain evidence="2 3">DSM 7382</strain>
    </source>
</reference>
<feature type="transmembrane region" description="Helical" evidence="1">
    <location>
        <begin position="36"/>
        <end position="56"/>
    </location>
</feature>
<keyword evidence="1" id="KW-0472">Membrane</keyword>
<name>A0AAW0GUT5_9APHY</name>
<accession>A0AAW0GUT5</accession>
<dbReference type="Proteomes" id="UP001385951">
    <property type="component" value="Unassembled WGS sequence"/>
</dbReference>
<feature type="transmembrane region" description="Helical" evidence="1">
    <location>
        <begin position="145"/>
        <end position="164"/>
    </location>
</feature>
<dbReference type="AlphaFoldDB" id="A0AAW0GUT5"/>
<keyword evidence="3" id="KW-1185">Reference proteome</keyword>
<organism evidence="2 3">
    <name type="scientific">Cerrena zonata</name>
    <dbReference type="NCBI Taxonomy" id="2478898"/>
    <lineage>
        <taxon>Eukaryota</taxon>
        <taxon>Fungi</taxon>
        <taxon>Dikarya</taxon>
        <taxon>Basidiomycota</taxon>
        <taxon>Agaricomycotina</taxon>
        <taxon>Agaricomycetes</taxon>
        <taxon>Polyporales</taxon>
        <taxon>Cerrenaceae</taxon>
        <taxon>Cerrena</taxon>
    </lineage>
</organism>
<gene>
    <name evidence="2" type="ORF">QCA50_001398</name>
</gene>
<feature type="transmembrane region" description="Helical" evidence="1">
    <location>
        <begin position="6"/>
        <end position="29"/>
    </location>
</feature>
<keyword evidence="1" id="KW-0812">Transmembrane</keyword>
<proteinExistence type="predicted"/>